<evidence type="ECO:0000313" key="3">
    <source>
        <dbReference type="Proteomes" id="UP000199515"/>
    </source>
</evidence>
<name>A0A1H3F0E9_9PSEU</name>
<reference evidence="2 3" key="1">
    <citation type="submission" date="2016-10" db="EMBL/GenBank/DDBJ databases">
        <authorList>
            <person name="de Groot N.N."/>
        </authorList>
    </citation>
    <scope>NUCLEOTIDE SEQUENCE [LARGE SCALE GENOMIC DNA]</scope>
    <source>
        <strain evidence="2 3">CPCC 202699</strain>
    </source>
</reference>
<dbReference type="OrthoDB" id="9785923at2"/>
<proteinExistence type="predicted"/>
<evidence type="ECO:0000259" key="1">
    <source>
        <dbReference type="Pfam" id="PF06283"/>
    </source>
</evidence>
<accession>A0A1H3F0E9</accession>
<dbReference type="Proteomes" id="UP000199515">
    <property type="component" value="Unassembled WGS sequence"/>
</dbReference>
<dbReference type="EMBL" id="FNON01000003">
    <property type="protein sequence ID" value="SDX84350.1"/>
    <property type="molecule type" value="Genomic_DNA"/>
</dbReference>
<protein>
    <recommendedName>
        <fullName evidence="1">ThuA-like domain-containing protein</fullName>
    </recommendedName>
</protein>
<feature type="domain" description="ThuA-like" evidence="1">
    <location>
        <begin position="4"/>
        <end position="212"/>
    </location>
</feature>
<dbReference type="SUPFAM" id="SSF52317">
    <property type="entry name" value="Class I glutamine amidotransferase-like"/>
    <property type="match status" value="1"/>
</dbReference>
<dbReference type="PANTHER" id="PTHR40469">
    <property type="entry name" value="SECRETED GLYCOSYL HYDROLASE"/>
    <property type="match status" value="1"/>
</dbReference>
<keyword evidence="3" id="KW-1185">Reference proteome</keyword>
<dbReference type="Gene3D" id="3.40.50.880">
    <property type="match status" value="1"/>
</dbReference>
<dbReference type="Pfam" id="PF06283">
    <property type="entry name" value="ThuA"/>
    <property type="match status" value="1"/>
</dbReference>
<sequence length="214" mass="23405">MRTALIVRGGWEGHAPVETTELFRPGLVAAGFDVDIADDLDVYLDAERLNRTDLIVQCWSQGELTKAQAAGLTEAVHAGTGFAGWHGGIVGTFTTNTDYLRMVGGLFLFHPEEFLEYEVTIDAPHPIVAGLSDFTVRTEQYWLLSDSLNDVIARTVVTPAAGGHGPGLVSMPVVWTRRWGAGRLFFSAIGHRVADLEHPTVRELTHRGLVWAAR</sequence>
<dbReference type="STRING" id="589385.SAMN05421504_1031049"/>
<dbReference type="RefSeq" id="WP_091290493.1">
    <property type="nucleotide sequence ID" value="NZ_FNON01000003.1"/>
</dbReference>
<gene>
    <name evidence="2" type="ORF">SAMN05421504_1031049</name>
</gene>
<evidence type="ECO:0000313" key="2">
    <source>
        <dbReference type="EMBL" id="SDX84350.1"/>
    </source>
</evidence>
<dbReference type="PANTHER" id="PTHR40469:SF2">
    <property type="entry name" value="GALACTOSE-BINDING DOMAIN-LIKE SUPERFAMILY PROTEIN"/>
    <property type="match status" value="1"/>
</dbReference>
<dbReference type="AlphaFoldDB" id="A0A1H3F0E9"/>
<dbReference type="InterPro" id="IPR029010">
    <property type="entry name" value="ThuA-like"/>
</dbReference>
<organism evidence="2 3">
    <name type="scientific">Amycolatopsis xylanica</name>
    <dbReference type="NCBI Taxonomy" id="589385"/>
    <lineage>
        <taxon>Bacteria</taxon>
        <taxon>Bacillati</taxon>
        <taxon>Actinomycetota</taxon>
        <taxon>Actinomycetes</taxon>
        <taxon>Pseudonocardiales</taxon>
        <taxon>Pseudonocardiaceae</taxon>
        <taxon>Amycolatopsis</taxon>
    </lineage>
</organism>
<dbReference type="InterPro" id="IPR029062">
    <property type="entry name" value="Class_I_gatase-like"/>
</dbReference>